<evidence type="ECO:0000313" key="2">
    <source>
        <dbReference type="Proteomes" id="UP000765509"/>
    </source>
</evidence>
<evidence type="ECO:0000313" key="1">
    <source>
        <dbReference type="EMBL" id="MBW0525208.1"/>
    </source>
</evidence>
<accession>A0A9Q3EUG1</accession>
<organism evidence="1 2">
    <name type="scientific">Austropuccinia psidii MF-1</name>
    <dbReference type="NCBI Taxonomy" id="1389203"/>
    <lineage>
        <taxon>Eukaryota</taxon>
        <taxon>Fungi</taxon>
        <taxon>Dikarya</taxon>
        <taxon>Basidiomycota</taxon>
        <taxon>Pucciniomycotina</taxon>
        <taxon>Pucciniomycetes</taxon>
        <taxon>Pucciniales</taxon>
        <taxon>Sphaerophragmiaceae</taxon>
        <taxon>Austropuccinia</taxon>
    </lineage>
</organism>
<proteinExistence type="predicted"/>
<sequence>MTQRKSGRPTKLTERDRRQLSLIITRCRRLTVAQVTSLMTSHHSMHWTINEWAKVIWTEKSAFELGKWSDEFPRDGTTGLPPSPSPLCQANGASTLDQRTTSTSPNGRQCTNSYGSFQQSVARAKRHSKYGVASTFTRPQPNRKYLEVDEKLNSEALPTSKFRRTQACYSVLLERHSPWHPQ</sequence>
<dbReference type="Proteomes" id="UP000765509">
    <property type="component" value="Unassembled WGS sequence"/>
</dbReference>
<protein>
    <recommendedName>
        <fullName evidence="3">Transposase Tc1-like domain-containing protein</fullName>
    </recommendedName>
</protein>
<keyword evidence="2" id="KW-1185">Reference proteome</keyword>
<name>A0A9Q3EUG1_9BASI</name>
<evidence type="ECO:0008006" key="3">
    <source>
        <dbReference type="Google" id="ProtNLM"/>
    </source>
</evidence>
<dbReference type="AlphaFoldDB" id="A0A9Q3EUG1"/>
<comment type="caution">
    <text evidence="1">The sequence shown here is derived from an EMBL/GenBank/DDBJ whole genome shotgun (WGS) entry which is preliminary data.</text>
</comment>
<reference evidence="1" key="1">
    <citation type="submission" date="2021-03" db="EMBL/GenBank/DDBJ databases">
        <title>Draft genome sequence of rust myrtle Austropuccinia psidii MF-1, a brazilian biotype.</title>
        <authorList>
            <person name="Quecine M.C."/>
            <person name="Pachon D.M.R."/>
            <person name="Bonatelli M.L."/>
            <person name="Correr F.H."/>
            <person name="Franceschini L.M."/>
            <person name="Leite T.F."/>
            <person name="Margarido G.R.A."/>
            <person name="Almeida C.A."/>
            <person name="Ferrarezi J.A."/>
            <person name="Labate C.A."/>
        </authorList>
    </citation>
    <scope>NUCLEOTIDE SEQUENCE</scope>
    <source>
        <strain evidence="1">MF-1</strain>
    </source>
</reference>
<gene>
    <name evidence="1" type="ORF">O181_064923</name>
</gene>
<dbReference type="EMBL" id="AVOT02031640">
    <property type="protein sequence ID" value="MBW0525208.1"/>
    <property type="molecule type" value="Genomic_DNA"/>
</dbReference>